<feature type="domain" description="ATPase AAA-type core" evidence="1">
    <location>
        <begin position="543"/>
        <end position="618"/>
    </location>
</feature>
<evidence type="ECO:0000259" key="2">
    <source>
        <dbReference type="Pfam" id="PF13476"/>
    </source>
</evidence>
<dbReference type="InterPro" id="IPR027417">
    <property type="entry name" value="P-loop_NTPase"/>
</dbReference>
<dbReference type="Pfam" id="PF13476">
    <property type="entry name" value="AAA_23"/>
    <property type="match status" value="1"/>
</dbReference>
<dbReference type="Pfam" id="PF13304">
    <property type="entry name" value="AAA_21"/>
    <property type="match status" value="1"/>
</dbReference>
<accession>A0AB39VW53</accession>
<proteinExistence type="predicted"/>
<dbReference type="RefSeq" id="WP_369790304.1">
    <property type="nucleotide sequence ID" value="NZ_CP165628.1"/>
</dbReference>
<dbReference type="GO" id="GO:0005524">
    <property type="term" value="F:ATP binding"/>
    <property type="evidence" value="ECO:0007669"/>
    <property type="project" value="InterPro"/>
</dbReference>
<dbReference type="GO" id="GO:0006302">
    <property type="term" value="P:double-strand break repair"/>
    <property type="evidence" value="ECO:0007669"/>
    <property type="project" value="InterPro"/>
</dbReference>
<protein>
    <submittedName>
        <fullName evidence="3">AAA family ATPase</fullName>
    </submittedName>
</protein>
<dbReference type="InterPro" id="IPR051396">
    <property type="entry name" value="Bact_Antivir_Def_Nuclease"/>
</dbReference>
<gene>
    <name evidence="3" type="ORF">AB3G37_08290</name>
</gene>
<dbReference type="PANTHER" id="PTHR43581:SF2">
    <property type="entry name" value="EXCINUCLEASE ATPASE SUBUNIT"/>
    <property type="match status" value="1"/>
</dbReference>
<dbReference type="CDD" id="cd00267">
    <property type="entry name" value="ABC_ATPase"/>
    <property type="match status" value="1"/>
</dbReference>
<dbReference type="GO" id="GO:0016887">
    <property type="term" value="F:ATP hydrolysis activity"/>
    <property type="evidence" value="ECO:0007669"/>
    <property type="project" value="InterPro"/>
</dbReference>
<dbReference type="SUPFAM" id="SSF52540">
    <property type="entry name" value="P-loop containing nucleoside triphosphate hydrolases"/>
    <property type="match status" value="1"/>
</dbReference>
<feature type="domain" description="Rad50/SbcC-type AAA" evidence="2">
    <location>
        <begin position="328"/>
        <end position="439"/>
    </location>
</feature>
<dbReference type="InterPro" id="IPR003959">
    <property type="entry name" value="ATPase_AAA_core"/>
</dbReference>
<evidence type="ECO:0000313" key="3">
    <source>
        <dbReference type="EMBL" id="XDU74058.1"/>
    </source>
</evidence>
<dbReference type="Gene3D" id="3.40.50.300">
    <property type="entry name" value="P-loop containing nucleotide triphosphate hydrolases"/>
    <property type="match status" value="2"/>
</dbReference>
<dbReference type="PANTHER" id="PTHR43581">
    <property type="entry name" value="ATP/GTP PHOSPHATASE"/>
    <property type="match status" value="1"/>
</dbReference>
<dbReference type="InterPro" id="IPR038729">
    <property type="entry name" value="Rad50/SbcC_AAA"/>
</dbReference>
<dbReference type="AlphaFoldDB" id="A0AB39VW53"/>
<sequence length="771" mass="87435">MQYIDRRRVPPPEELRGNKLFSNGERMGQFLQLDPSKRAQTRVPQSSIQSDSYSRVLPALHSLFRGRCAFCESQTLALNINYFRPVNGAEPHYGLADSHIYYAWLANAWQNFYLACEECNVRSRNYFPVKGARAPIPTQQMYMQYLESGTGLWPEWPPKERALLLDPCKLQNFYTHFSVEVEGRFVARSEAGNETINTFGLNRNELVTQRSIRFSQYLEGFTSAIKHSSSGELKTLFCFSELEFGGSWYLLLRRLAEKIGTYKGPKPNLSPARINRLFLPLLKEPHGMEWFTDAIRENQREEPLLNGEFSDEEVTGAKPARISGVDFENFKSLQKIELKITSATVDDDGSPIAPAVLILGENATGKSSILEGIALALTTEAARKKLTLNWRSYVLDPQFMGGEPGHGSDTAYVNILSSGQQHLKMTFKKGGYRINREQDFNVGPVFAYGAFRHYQHKQHRYVADYPVRNLFEGNLLGNPQAWLLGLEKYHFNMVIRALRDVLAIEGEFDVVERDEALGVCYIVTPMLQQNGESVRIRTPLNIVSSGFRSVLAMVCDIMAGLMNPQFNPTFETLDSALGVVLIDEVEAHLHPRWKMQIMKGLRRALPNMTFIVTTHDPLCLRGMCDGEVVVLQKTVNENLVWRDELPTVVQILTALPSIDTLRVDQLLTADFFQLYSTVEPKINQQMAHVADLLAKKQQAIPLNDVEKRVLDSFEKDIASAMPVGTSEAHRLVQEAVANYLQERHRETPNLRAALRESTKDKIVDILKQVLQ</sequence>
<organism evidence="3">
    <name type="scientific">Rouxiella sp. WC2420</name>
    <dbReference type="NCBI Taxonomy" id="3234145"/>
    <lineage>
        <taxon>Bacteria</taxon>
        <taxon>Pseudomonadati</taxon>
        <taxon>Pseudomonadota</taxon>
        <taxon>Gammaproteobacteria</taxon>
        <taxon>Enterobacterales</taxon>
        <taxon>Yersiniaceae</taxon>
        <taxon>Rouxiella</taxon>
    </lineage>
</organism>
<name>A0AB39VW53_9GAMM</name>
<dbReference type="EMBL" id="CP165628">
    <property type="protein sequence ID" value="XDU74058.1"/>
    <property type="molecule type" value="Genomic_DNA"/>
</dbReference>
<evidence type="ECO:0000259" key="1">
    <source>
        <dbReference type="Pfam" id="PF13304"/>
    </source>
</evidence>
<reference evidence="3" key="1">
    <citation type="submission" date="2024-07" db="EMBL/GenBank/DDBJ databases">
        <authorList>
            <person name="Biller S.J."/>
        </authorList>
    </citation>
    <scope>NUCLEOTIDE SEQUENCE</scope>
    <source>
        <strain evidence="3">WC2420</strain>
    </source>
</reference>